<name>A0AAW8SW08_9ENTE</name>
<dbReference type="AlphaFoldDB" id="A0AAW8SW08"/>
<feature type="domain" description="Peptidase M56" evidence="4">
    <location>
        <begin position="15"/>
        <end position="303"/>
    </location>
</feature>
<organism evidence="5 6">
    <name type="scientific">Enterococcus raffinosus</name>
    <dbReference type="NCBI Taxonomy" id="71452"/>
    <lineage>
        <taxon>Bacteria</taxon>
        <taxon>Bacillati</taxon>
        <taxon>Bacillota</taxon>
        <taxon>Bacilli</taxon>
        <taxon>Lactobacillales</taxon>
        <taxon>Enterococcaceae</taxon>
        <taxon>Enterococcus</taxon>
    </lineage>
</organism>
<feature type="transmembrane region" description="Helical" evidence="2">
    <location>
        <begin position="6"/>
        <end position="25"/>
    </location>
</feature>
<dbReference type="Pfam" id="PF05569">
    <property type="entry name" value="Peptidase_M56"/>
    <property type="match status" value="1"/>
</dbReference>
<dbReference type="EMBL" id="JARPXM010000013">
    <property type="protein sequence ID" value="MDT2539002.1"/>
    <property type="molecule type" value="Genomic_DNA"/>
</dbReference>
<keyword evidence="2" id="KW-1133">Transmembrane helix</keyword>
<keyword evidence="2" id="KW-0812">Transmembrane</keyword>
<feature type="transmembrane region" description="Helical" evidence="2">
    <location>
        <begin position="110"/>
        <end position="130"/>
    </location>
</feature>
<dbReference type="InterPro" id="IPR001460">
    <property type="entry name" value="PCN-bd_Tpept"/>
</dbReference>
<dbReference type="PANTHER" id="PTHR34978:SF3">
    <property type="entry name" value="SLR0241 PROTEIN"/>
    <property type="match status" value="1"/>
</dbReference>
<feature type="transmembrane region" description="Helical" evidence="2">
    <location>
        <begin position="37"/>
        <end position="54"/>
    </location>
</feature>
<dbReference type="RefSeq" id="WP_311807371.1">
    <property type="nucleotide sequence ID" value="NZ_JARPXM010000013.1"/>
</dbReference>
<comment type="similarity">
    <text evidence="1">Belongs to the peptidase M56 family.</text>
</comment>
<dbReference type="InterPro" id="IPR052173">
    <property type="entry name" value="Beta-lactam_resp_regulator"/>
</dbReference>
<gene>
    <name evidence="5" type="ORF">P7D78_12775</name>
</gene>
<dbReference type="SUPFAM" id="SSF56601">
    <property type="entry name" value="beta-lactamase/transpeptidase-like"/>
    <property type="match status" value="1"/>
</dbReference>
<feature type="transmembrane region" description="Helical" evidence="2">
    <location>
        <begin position="224"/>
        <end position="243"/>
    </location>
</feature>
<dbReference type="InterPro" id="IPR012338">
    <property type="entry name" value="Beta-lactam/transpept-like"/>
</dbReference>
<accession>A0AAW8SW08</accession>
<evidence type="ECO:0000259" key="3">
    <source>
        <dbReference type="Pfam" id="PF00905"/>
    </source>
</evidence>
<feature type="transmembrane region" description="Helical" evidence="2">
    <location>
        <begin position="314"/>
        <end position="332"/>
    </location>
</feature>
<dbReference type="Pfam" id="PF00905">
    <property type="entry name" value="Transpeptidase"/>
    <property type="match status" value="1"/>
</dbReference>
<evidence type="ECO:0000313" key="5">
    <source>
        <dbReference type="EMBL" id="MDT2539002.1"/>
    </source>
</evidence>
<protein>
    <submittedName>
        <fullName evidence="5">BlaR1 family beta-lactam sensor/signal transducer</fullName>
    </submittedName>
</protein>
<sequence>MTHFLFNLASFNLFLILLFLFRKLLGKQLSPLFQGKYWHLTGLGFLFFIPNQFFSKIREMIFYRIQSAIPNGTMPSTSPIENAQAILNSNPSDWMNNNALPANGLLERGMLLLGLLWTAGFVIFLIRSTISYLQFHKMIRSTVLVEDKRIYTQLQKAAERLRYKKKDLVILQSDQVKSPSTFGVFHPRIILPNHFIDQASEDQLFFILLHELVHQKNKDAAQNYLLIGIAILNWFNPFSYLIVKQAREDREIACDQRVMHLLEEEDIYHYGTTLLSLAQKREHSYLLSFSGKRNELRRRIESISSFHPSSTKTITVKFGLISVLVIAFFFVIPQARTDEKDPFSHQEKWIEQKTDPLFDQHSNNSLVIYDEAKDRYLAYNQAGGHTRYSPDSTYKIWSALFALDEKTITDIDNQKAWDGTTYPFKSWNRDQTLQTALTNSTNWYFQQLDSELGKEKLKEKFHSINYGNMNLLGGIDHYWLESSLKISPFEQVNLLRKLVEGDLHFSTKDVSFVKEAIRLQTQADHILYGKTGTGNSLQTSTGWFIGLIETKKGNYYFACHLQGNSVTGTAAAQKTLAILRKLEIY</sequence>
<evidence type="ECO:0000259" key="4">
    <source>
        <dbReference type="Pfam" id="PF05569"/>
    </source>
</evidence>
<dbReference type="PANTHER" id="PTHR34978">
    <property type="entry name" value="POSSIBLE SENSOR-TRANSDUCER PROTEIN BLAR"/>
    <property type="match status" value="1"/>
</dbReference>
<dbReference type="NCBIfam" id="NF000326">
    <property type="entry name" value="blaR1_generic"/>
    <property type="match status" value="1"/>
</dbReference>
<dbReference type="InterPro" id="IPR008756">
    <property type="entry name" value="Peptidase_M56"/>
</dbReference>
<reference evidence="5" key="1">
    <citation type="submission" date="2023-03" db="EMBL/GenBank/DDBJ databases">
        <authorList>
            <person name="Shen W."/>
            <person name="Cai J."/>
        </authorList>
    </citation>
    <scope>NUCLEOTIDE SEQUENCE</scope>
    <source>
        <strain evidence="5">B646-2</strain>
    </source>
</reference>
<dbReference type="Gene3D" id="3.30.2010.10">
    <property type="entry name" value="Metalloproteases ('zincins'), catalytic domain"/>
    <property type="match status" value="1"/>
</dbReference>
<proteinExistence type="inferred from homology"/>
<dbReference type="GO" id="GO:0008658">
    <property type="term" value="F:penicillin binding"/>
    <property type="evidence" value="ECO:0007669"/>
    <property type="project" value="InterPro"/>
</dbReference>
<dbReference type="CDD" id="cd07341">
    <property type="entry name" value="M56_BlaR1_MecR1_like"/>
    <property type="match status" value="1"/>
</dbReference>
<evidence type="ECO:0000256" key="2">
    <source>
        <dbReference type="SAM" id="Phobius"/>
    </source>
</evidence>
<evidence type="ECO:0000256" key="1">
    <source>
        <dbReference type="ARBA" id="ARBA00011075"/>
    </source>
</evidence>
<keyword evidence="2" id="KW-0472">Membrane</keyword>
<feature type="domain" description="Penicillin-binding protein transpeptidase" evidence="3">
    <location>
        <begin position="384"/>
        <end position="573"/>
    </location>
</feature>
<dbReference type="Gene3D" id="3.40.710.10">
    <property type="entry name" value="DD-peptidase/beta-lactamase superfamily"/>
    <property type="match status" value="1"/>
</dbReference>
<dbReference type="Proteomes" id="UP001249240">
    <property type="component" value="Unassembled WGS sequence"/>
</dbReference>
<evidence type="ECO:0000313" key="6">
    <source>
        <dbReference type="Proteomes" id="UP001249240"/>
    </source>
</evidence>
<comment type="caution">
    <text evidence="5">The sequence shown here is derived from an EMBL/GenBank/DDBJ whole genome shotgun (WGS) entry which is preliminary data.</text>
</comment>